<sequence length="2290" mass="256893">MIISDSGWVLIKNSTGLQIYRMEGNDLNLRHYSSDGRYRAMYGWNDRDALFLMGHIYDEGGAIGVLSRNKRGAIRFEQMMKPIVLKGDSSPLWQLTNGPNVPESWKLKSTWLGLAIVEAGNRQQSAIVERSSSAITVYKLDENYQLHTLAHVSGVPFAGADKEHILFGNVFEPINPMRGSLDFAIPLLQVGRLFNIPTSKFITYQETDVDSSMGRGWSLQVDCVFIDRRGSIFEQDHRYYLVKDGSTSLLTANLHNDSSDKQPIASFTLEGSNQTTITFDHTLNQWLIVNDNGENFTYDSYTQSVLLEYTNLAEVVRLRRISQQNRTVLQFSYDGPSDLDTYTFNPPEQDGNTFVFGYRMENGKFKLKVIEHRGKISHEIEKIKEQIEEDIRNEPNAPEEEKERYRRESLEKINNELEDLYRNITAQIPFAIDPSKLGVIISDAHIITASHKMRFDGVQWSKECIPQEELTMDKISINLGSKYRLVKTHRNGTFDLVGPNQSMELNTETRDANNLYIRYPGFFAVQTNGSSVQLFDFERGQLYSLPADEKLEASSNQLAVISTQTDGKSLLIRSMKSFGVTLQNVIWRHDLIDSRQRRLTKYYQFDPHTAKPHESGFLLGDVKIIPVSTKGPYGWYKEHYNFVNHTLSTKTVYNSRGEFVKEIANSSIESELNEPLNRDGVLTARDGKTIVADFRPYRISEQVVSYYGFEQYEQNRIGSDREWTWKNGQVLQENGNHFLRLGRSSAVSGTFHPKNPSGTLVVSCWLRSTPSMVPPAGDMAIFCTSNRYSVWIDGHLRLENQATEGRLDQYAISSTHGQIWDAIVLYDTNVKVIYLTDFGMPKQIVELQNPNVVALQEIIYDELNRPAIKTKWTQVNATNSSELFAYRSNFVTNEAHIWKRPIMEGLVSELNADCAGYPYSRTVYLDAPDEEKVIQSVPGKNFAIDGAFAKHFNASTTIDFLENLFPTSAGFRYEYERYPDQSIYVKVHDDRKRKVAEYVRVRHGDHHLTTFQYDRNDRLILQLPPAYHEAAESFSRTTPFFEDHFSADLLDLQRAWGTWYEYDQTSGMITLKRTPDTGDTRYMYTPEGLLRFVTQPGTRNVMYFSYSSMGKLSQKGMIDLDPSELQKYLPNDSELPPSSNFVVFHHADNEVAPQHRYRVENIQKVTNDRVLSELLFFDHAKQLISSVLYSNANYTLPIGYKYCKNQIHEIKYPIKVGGKNFRLRYEYDHRGKVISMANAATNEKIVVMENNGMGLPKYMIVQPDSPYAFRRTFEYNQPGYLTTIKDPYLTESIDYIGKGYGGRPIGDGTVQTTRFNATWHGNSNAQFLKIKPSQFGGRRAKVCYDALKSSGHLDADGRPAKSMYPLLALELPIVCRLGSFGYHVAAVLNGAGFPQLYGHKYDYGSHRQLIRAKYFQNAAEGMYEPLVKDSFAKINGVNATTSAKIWTILHEAGYIHSDCSAIGQADCQGLPGKSIFHPTIAKHPNAVTLSSLMARVISHHKDLSKSSFDELCAGWYRGDLPNVILEACSSMWTTLINEQFIGPDSNFSLQALDPELRELLSPYTPHLPAIIGTLFNQLATALGYSSGDVQSYEIDANGNHRHFYTGFRRYRLEYAKNSNKIAAVHRINFTSTDGLEETRFSMHHNEDGSVTRAMHKGIQCITYDPLYNRATEIVLTDGRRLKFDYNVRGQRLYKHVYDRAGKLMRKKYYVRDVQGKPLIEYEAVYQGHNAAGDNAQPQEVVLATVFLYADDRLVGFIRNDQFYSVTLDHEGSVRLVVKNGEIVAAYDYLPYGELLRKYGEDLNGQLDYRFTGKEWDEETGLYDFHARLYDPELGRFYQMDPKEQYASPYLYAGNSPVSLIDPDGQFAFLIVAALAIGGAYLGASAANNSWNPTKWNPKKALIGGLVGALIGGLAPAGIAGGFTFLSGYIGATAAIGVMTATSVGFAYLSMASANGSWEPSKWDWSSPGTWNALFTGSLTGATVYSAIGGVQKAFLTYTGLSRSAFVIVATGTTGGFLLYSGSKVNDGNLLFWQWDWSKPGTVWGAIEGASFGLTISPKLNLATQQVAGRLQNFKEIGKALKAGNIKAVSGLLKEEAKAWQQIIKDIIAGEHVKDGLEAGKAAGAKSATSLLPKIPDDAMKAEGAIWASISHPSTKSNTLDDSFAVYSSEDHSPSQDTDGCPAQAKGTLKIRSKVFDITPAEDEWGVSQSAVTTDSLPSEMASDRIRKRKSRATFGGLGSIIFGVAGDNGFTMKSENCSVVKSILITPSTALNSGIGLSNICETRSEQTTE</sequence>
<dbReference type="PANTHER" id="PTHR32305">
    <property type="match status" value="1"/>
</dbReference>
<name>A0A182JJW7_ANOAO</name>
<reference evidence="1" key="1">
    <citation type="submission" date="2022-08" db="UniProtKB">
        <authorList>
            <consortium name="EnsemblMetazoa"/>
        </authorList>
    </citation>
    <scope>IDENTIFICATION</scope>
    <source>
        <strain evidence="1">EBRO</strain>
    </source>
</reference>
<dbReference type="PANTHER" id="PTHR32305:SF15">
    <property type="entry name" value="PROTEIN RHSA-RELATED"/>
    <property type="match status" value="1"/>
</dbReference>
<dbReference type="InterPro" id="IPR050708">
    <property type="entry name" value="T6SS_VgrG/RHS"/>
</dbReference>
<dbReference type="EnsemblMetazoa" id="AATE019445-RA">
    <property type="protein sequence ID" value="AATE019445-PA.1"/>
    <property type="gene ID" value="AATE019445"/>
</dbReference>
<protein>
    <submittedName>
        <fullName evidence="1">Uncharacterized protein</fullName>
    </submittedName>
</protein>
<dbReference type="Gene3D" id="2.180.10.10">
    <property type="entry name" value="RHS repeat-associated core"/>
    <property type="match status" value="2"/>
</dbReference>
<dbReference type="NCBIfam" id="TIGR03696">
    <property type="entry name" value="Rhs_assc_core"/>
    <property type="match status" value="1"/>
</dbReference>
<accession>A0A182JJW7</accession>
<dbReference type="VEuPathDB" id="VectorBase:AATE019445"/>
<proteinExistence type="predicted"/>
<dbReference type="InterPro" id="IPR022385">
    <property type="entry name" value="Rhs_assc_core"/>
</dbReference>
<evidence type="ECO:0000313" key="1">
    <source>
        <dbReference type="EnsemblMetazoa" id="AATE019445-PA.1"/>
    </source>
</evidence>
<dbReference type="STRING" id="41427.A0A182JJW7"/>
<organism evidence="1">
    <name type="scientific">Anopheles atroparvus</name>
    <name type="common">European mosquito</name>
    <dbReference type="NCBI Taxonomy" id="41427"/>
    <lineage>
        <taxon>Eukaryota</taxon>
        <taxon>Metazoa</taxon>
        <taxon>Ecdysozoa</taxon>
        <taxon>Arthropoda</taxon>
        <taxon>Hexapoda</taxon>
        <taxon>Insecta</taxon>
        <taxon>Pterygota</taxon>
        <taxon>Neoptera</taxon>
        <taxon>Endopterygota</taxon>
        <taxon>Diptera</taxon>
        <taxon>Nematocera</taxon>
        <taxon>Culicoidea</taxon>
        <taxon>Culicidae</taxon>
        <taxon>Anophelinae</taxon>
        <taxon>Anopheles</taxon>
    </lineage>
</organism>